<dbReference type="eggNOG" id="ENOG502R3BU">
    <property type="taxonomic scope" value="Eukaryota"/>
</dbReference>
<organism evidence="3">
    <name type="scientific">Triticum urartu</name>
    <name type="common">Red wild einkorn</name>
    <name type="synonym">Crithodium urartu</name>
    <dbReference type="NCBI Taxonomy" id="4572"/>
    <lineage>
        <taxon>Eukaryota</taxon>
        <taxon>Viridiplantae</taxon>
        <taxon>Streptophyta</taxon>
        <taxon>Embryophyta</taxon>
        <taxon>Tracheophyta</taxon>
        <taxon>Spermatophyta</taxon>
        <taxon>Magnoliopsida</taxon>
        <taxon>Liliopsida</taxon>
        <taxon>Poales</taxon>
        <taxon>Poaceae</taxon>
        <taxon>BOP clade</taxon>
        <taxon>Pooideae</taxon>
        <taxon>Triticodae</taxon>
        <taxon>Triticeae</taxon>
        <taxon>Triticinae</taxon>
        <taxon>Triticum</taxon>
    </lineage>
</organism>
<dbReference type="AlphaFoldDB" id="M7Z6E3"/>
<dbReference type="PANTHER" id="PTHR34303">
    <property type="entry name" value="OS01G0890400 PROTEIN-RELATED"/>
    <property type="match status" value="1"/>
</dbReference>
<protein>
    <submittedName>
        <fullName evidence="3">Uncharacterized protein</fullName>
    </submittedName>
</protein>
<gene>
    <name evidence="3" type="ORF">TRIUR3_33049</name>
</gene>
<feature type="chain" id="PRO_5009705481" evidence="2">
    <location>
        <begin position="19"/>
        <end position="407"/>
    </location>
</feature>
<proteinExistence type="predicted"/>
<feature type="signal peptide" evidence="2">
    <location>
        <begin position="1"/>
        <end position="18"/>
    </location>
</feature>
<keyword evidence="2" id="KW-0732">Signal</keyword>
<sequence>MWWFPILWGSSASGSGGAGAVSGVLLGVDYAEGSKGRERGGVKDAVPLARSGGQRACELGREEGEGRGGPGFSVPRTPRRIVGRAGESRGGRRRPGKSYWRGGVGGKFNFDSSVIGYSDGENGGSVKLALLEAILEKHGKSGGQEVFGSGQRRSGEGLYLANSGEPKQRSSSPISSSAEAREELPEPGSANGPAASVAASLQMAPADASASASEWDNDSGRPAFLNVFLPTSVPVPATAVRATTPERERRTTRPAFINVFMPPAPPLPEMTMADLQRRLQDPSVEIITHPPPRNQFRFRADYLAHVALLDYPKEQRHEEGIHRSCGGFGFVVETDPACFAAPDLSPVHLVVKLVHPRSIPREVRIRYGDLRFRNVVPVQIMRVWDKSLSTGADGEYVPMFEAAAAAS</sequence>
<dbReference type="PANTHER" id="PTHR34303:SF6">
    <property type="entry name" value="OS01G0890400 PROTEIN"/>
    <property type="match status" value="1"/>
</dbReference>
<reference evidence="3" key="1">
    <citation type="journal article" date="2013" name="Nature">
        <title>Draft genome of the wheat A-genome progenitor Triticum urartu.</title>
        <authorList>
            <person name="Ling H.Q."/>
            <person name="Zhao S."/>
            <person name="Liu D."/>
            <person name="Wang J."/>
            <person name="Sun H."/>
            <person name="Zhang C."/>
            <person name="Fan H."/>
            <person name="Li D."/>
            <person name="Dong L."/>
            <person name="Tao Y."/>
            <person name="Gao C."/>
            <person name="Wu H."/>
            <person name="Li Y."/>
            <person name="Cui Y."/>
            <person name="Guo X."/>
            <person name="Zheng S."/>
            <person name="Wang B."/>
            <person name="Yu K."/>
            <person name="Liang Q."/>
            <person name="Yang W."/>
            <person name="Lou X."/>
            <person name="Chen J."/>
            <person name="Feng M."/>
            <person name="Jian J."/>
            <person name="Zhang X."/>
            <person name="Luo G."/>
            <person name="Jiang Y."/>
            <person name="Liu J."/>
            <person name="Wang Z."/>
            <person name="Sha Y."/>
            <person name="Zhang B."/>
            <person name="Wu H."/>
            <person name="Tang D."/>
            <person name="Shen Q."/>
            <person name="Xue P."/>
            <person name="Zou S."/>
            <person name="Wang X."/>
            <person name="Liu X."/>
            <person name="Wang F."/>
            <person name="Yang Y."/>
            <person name="An X."/>
            <person name="Dong Z."/>
            <person name="Zhang K."/>
            <person name="Zhang X."/>
            <person name="Luo M.C."/>
            <person name="Dvorak J."/>
            <person name="Tong Y."/>
            <person name="Wang J."/>
            <person name="Yang H."/>
            <person name="Li Z."/>
            <person name="Wang D."/>
            <person name="Zhang A."/>
            <person name="Wang J."/>
        </authorList>
    </citation>
    <scope>NUCLEOTIDE SEQUENCE</scope>
</reference>
<evidence type="ECO:0000256" key="1">
    <source>
        <dbReference type="SAM" id="MobiDB-lite"/>
    </source>
</evidence>
<name>M7Z6E3_TRIUA</name>
<feature type="region of interest" description="Disordered" evidence="1">
    <location>
        <begin position="141"/>
        <end position="202"/>
    </location>
</feature>
<evidence type="ECO:0000256" key="2">
    <source>
        <dbReference type="SAM" id="SignalP"/>
    </source>
</evidence>
<dbReference type="EMBL" id="KD128929">
    <property type="protein sequence ID" value="EMS58758.1"/>
    <property type="molecule type" value="Genomic_DNA"/>
</dbReference>
<evidence type="ECO:0000313" key="3">
    <source>
        <dbReference type="EMBL" id="EMS58758.1"/>
    </source>
</evidence>
<accession>M7Z6E3</accession>